<name>A0A0F8VT09_9ZZZZ</name>
<gene>
    <name evidence="1" type="ORF">LCGC14_3154660</name>
</gene>
<sequence length="25" mass="2780">EKGIKPETEEMLQGFLKNVGTFAGR</sequence>
<protein>
    <submittedName>
        <fullName evidence="1">Uncharacterized protein</fullName>
    </submittedName>
</protein>
<dbReference type="EMBL" id="LAZR01069554">
    <property type="protein sequence ID" value="KKK47488.1"/>
    <property type="molecule type" value="Genomic_DNA"/>
</dbReference>
<dbReference type="AlphaFoldDB" id="A0A0F8VT09"/>
<organism evidence="1">
    <name type="scientific">marine sediment metagenome</name>
    <dbReference type="NCBI Taxonomy" id="412755"/>
    <lineage>
        <taxon>unclassified sequences</taxon>
        <taxon>metagenomes</taxon>
        <taxon>ecological metagenomes</taxon>
    </lineage>
</organism>
<feature type="non-terminal residue" evidence="1">
    <location>
        <position position="1"/>
    </location>
</feature>
<proteinExistence type="predicted"/>
<reference evidence="1" key="1">
    <citation type="journal article" date="2015" name="Nature">
        <title>Complex archaea that bridge the gap between prokaryotes and eukaryotes.</title>
        <authorList>
            <person name="Spang A."/>
            <person name="Saw J.H."/>
            <person name="Jorgensen S.L."/>
            <person name="Zaremba-Niedzwiedzka K."/>
            <person name="Martijn J."/>
            <person name="Lind A.E."/>
            <person name="van Eijk R."/>
            <person name="Schleper C."/>
            <person name="Guy L."/>
            <person name="Ettema T.J."/>
        </authorList>
    </citation>
    <scope>NUCLEOTIDE SEQUENCE</scope>
</reference>
<accession>A0A0F8VT09</accession>
<comment type="caution">
    <text evidence="1">The sequence shown here is derived from an EMBL/GenBank/DDBJ whole genome shotgun (WGS) entry which is preliminary data.</text>
</comment>
<evidence type="ECO:0000313" key="1">
    <source>
        <dbReference type="EMBL" id="KKK47488.1"/>
    </source>
</evidence>